<evidence type="ECO:0000313" key="2">
    <source>
        <dbReference type="EMBL" id="VDR42345.1"/>
    </source>
</evidence>
<evidence type="ECO:0000313" key="4">
    <source>
        <dbReference type="Proteomes" id="UP001058569"/>
    </source>
</evidence>
<dbReference type="EMBL" id="CP101806">
    <property type="protein sequence ID" value="UUD34800.1"/>
    <property type="molecule type" value="Genomic_DNA"/>
</dbReference>
<evidence type="ECO:0008006" key="5">
    <source>
        <dbReference type="Google" id="ProtNLM"/>
    </source>
</evidence>
<keyword evidence="4" id="KW-1185">Reference proteome</keyword>
<protein>
    <recommendedName>
        <fullName evidence="5">GIY-YIG nuclease family protein</fullName>
    </recommendedName>
</protein>
<sequence length="156" mass="17742">MKYNPLTNVRKNEKILATNFTSNNAQNIFNNSMGVAYLMTCEVEGVERIIKIGQTRNSFKDRLQSYNCGSVNNWRTASTTNIKLKQSMVCTRLPITLYLYDCGKLETFEWYGITSVPFANSFSLAVEDIMIKAFIKQFGQKPLINIQANATTIKKT</sequence>
<dbReference type="OrthoDB" id="403992at2"/>
<name>A0A3P8L7T4_9BACT</name>
<gene>
    <name evidence="2" type="ORF">NCTC10126_00865</name>
    <name evidence="1" type="ORF">NPA07_03185</name>
</gene>
<dbReference type="Gene3D" id="3.40.1440.50">
    <property type="match status" value="1"/>
</dbReference>
<accession>A0A3P8L7T4</accession>
<reference evidence="1" key="2">
    <citation type="submission" date="2022-07" db="EMBL/GenBank/DDBJ databases">
        <title>Complete genome of Mycoplasma caviae type strain G122.</title>
        <authorList>
            <person name="Spergser J."/>
        </authorList>
    </citation>
    <scope>NUCLEOTIDE SEQUENCE</scope>
    <source>
        <strain evidence="1">G122</strain>
    </source>
</reference>
<organism evidence="2 3">
    <name type="scientific">Mycoplasmopsis caviae</name>
    <dbReference type="NCBI Taxonomy" id="55603"/>
    <lineage>
        <taxon>Bacteria</taxon>
        <taxon>Bacillati</taxon>
        <taxon>Mycoplasmatota</taxon>
        <taxon>Mycoplasmoidales</taxon>
        <taxon>Metamycoplasmataceae</taxon>
        <taxon>Mycoplasmopsis</taxon>
    </lineage>
</organism>
<dbReference type="Proteomes" id="UP000280036">
    <property type="component" value="Unassembled WGS sequence"/>
</dbReference>
<proteinExistence type="predicted"/>
<dbReference type="AlphaFoldDB" id="A0A3P8L7T4"/>
<dbReference type="EMBL" id="UZVY01000001">
    <property type="protein sequence ID" value="VDR42345.1"/>
    <property type="molecule type" value="Genomic_DNA"/>
</dbReference>
<evidence type="ECO:0000313" key="1">
    <source>
        <dbReference type="EMBL" id="UUD34800.1"/>
    </source>
</evidence>
<dbReference type="RefSeq" id="WP_126118537.1">
    <property type="nucleotide sequence ID" value="NZ_CP101806.1"/>
</dbReference>
<evidence type="ECO:0000313" key="3">
    <source>
        <dbReference type="Proteomes" id="UP000280036"/>
    </source>
</evidence>
<dbReference type="Proteomes" id="UP001058569">
    <property type="component" value="Chromosome"/>
</dbReference>
<reference evidence="2 3" key="1">
    <citation type="submission" date="2018-12" db="EMBL/GenBank/DDBJ databases">
        <authorList>
            <consortium name="Pathogen Informatics"/>
        </authorList>
    </citation>
    <scope>NUCLEOTIDE SEQUENCE [LARGE SCALE GENOMIC DNA]</scope>
    <source>
        <strain evidence="2 3">NCTC10126</strain>
    </source>
</reference>